<evidence type="ECO:0000256" key="1">
    <source>
        <dbReference type="ARBA" id="ARBA00023125"/>
    </source>
</evidence>
<protein>
    <recommendedName>
        <fullName evidence="3">Single-stranded DNA-binding protein</fullName>
    </recommendedName>
</protein>
<comment type="caution">
    <text evidence="4">The sequence shown here is derived from an EMBL/GenBank/DDBJ whole genome shotgun (WGS) entry which is preliminary data.</text>
</comment>
<dbReference type="InterPro" id="IPR011344">
    <property type="entry name" value="ssDNA-bd"/>
</dbReference>
<gene>
    <name evidence="4" type="ORF">DAY19_11590</name>
</gene>
<dbReference type="PIRSF" id="PIRSF002070">
    <property type="entry name" value="SSB"/>
    <property type="match status" value="1"/>
</dbReference>
<dbReference type="InterPro" id="IPR000424">
    <property type="entry name" value="Primosome_PriB/ssb"/>
</dbReference>
<dbReference type="RefSeq" id="WP_115362616.1">
    <property type="nucleotide sequence ID" value="NZ_QDKL01000003.1"/>
</dbReference>
<accession>A0ABY0ICC5</accession>
<dbReference type="NCBIfam" id="TIGR00621">
    <property type="entry name" value="ssb"/>
    <property type="match status" value="1"/>
</dbReference>
<dbReference type="GO" id="GO:0003677">
    <property type="term" value="F:DNA binding"/>
    <property type="evidence" value="ECO:0007669"/>
    <property type="project" value="UniProtKB-KW"/>
</dbReference>
<dbReference type="Gene3D" id="2.40.50.140">
    <property type="entry name" value="Nucleic acid-binding proteins"/>
    <property type="match status" value="1"/>
</dbReference>
<dbReference type="Proteomes" id="UP000443582">
    <property type="component" value="Unassembled WGS sequence"/>
</dbReference>
<dbReference type="InterPro" id="IPR012340">
    <property type="entry name" value="NA-bd_OB-fold"/>
</dbReference>
<keyword evidence="5" id="KW-1185">Reference proteome</keyword>
<reference evidence="5" key="1">
    <citation type="journal article" date="2019" name="Int. J. Syst. Evol. Microbiol.">
        <title>Halobacteriovorax valvorus sp. nov., a novel prokaryotic predator isolated from coastal seawater of China.</title>
        <authorList>
            <person name="Chen M.-X."/>
        </authorList>
    </citation>
    <scope>NUCLEOTIDE SEQUENCE [LARGE SCALE GENOMIC DNA]</scope>
    <source>
        <strain evidence="5">BL9</strain>
    </source>
</reference>
<evidence type="ECO:0000256" key="3">
    <source>
        <dbReference type="RuleBase" id="RU000524"/>
    </source>
</evidence>
<proteinExistence type="predicted"/>
<dbReference type="PANTHER" id="PTHR10302">
    <property type="entry name" value="SINGLE-STRANDED DNA-BINDING PROTEIN"/>
    <property type="match status" value="1"/>
</dbReference>
<evidence type="ECO:0000313" key="4">
    <source>
        <dbReference type="EMBL" id="RZF20621.1"/>
    </source>
</evidence>
<dbReference type="PANTHER" id="PTHR10302:SF0">
    <property type="entry name" value="SINGLE-STRANDED DNA-BINDING PROTEIN, MITOCHONDRIAL"/>
    <property type="match status" value="1"/>
</dbReference>
<name>A0ABY0ICC5_9BACT</name>
<evidence type="ECO:0000313" key="5">
    <source>
        <dbReference type="Proteomes" id="UP000443582"/>
    </source>
</evidence>
<evidence type="ECO:0000256" key="2">
    <source>
        <dbReference type="PROSITE-ProRule" id="PRU00252"/>
    </source>
</evidence>
<organism evidence="4 5">
    <name type="scientific">Halobacteriovorax vibrionivorans</name>
    <dbReference type="NCBI Taxonomy" id="2152716"/>
    <lineage>
        <taxon>Bacteria</taxon>
        <taxon>Pseudomonadati</taxon>
        <taxon>Bdellovibrionota</taxon>
        <taxon>Bacteriovoracia</taxon>
        <taxon>Bacteriovoracales</taxon>
        <taxon>Halobacteriovoraceae</taxon>
        <taxon>Halobacteriovorax</taxon>
    </lineage>
</organism>
<dbReference type="EMBL" id="QDKL01000003">
    <property type="protein sequence ID" value="RZF20621.1"/>
    <property type="molecule type" value="Genomic_DNA"/>
</dbReference>
<dbReference type="SUPFAM" id="SSF50249">
    <property type="entry name" value="Nucleic acid-binding proteins"/>
    <property type="match status" value="1"/>
</dbReference>
<keyword evidence="1 2" id="KW-0238">DNA-binding</keyword>
<dbReference type="Pfam" id="PF00436">
    <property type="entry name" value="SSB"/>
    <property type="match status" value="1"/>
</dbReference>
<dbReference type="CDD" id="cd04496">
    <property type="entry name" value="SSB_OBF"/>
    <property type="match status" value="1"/>
</dbReference>
<dbReference type="PROSITE" id="PS50935">
    <property type="entry name" value="SSB"/>
    <property type="match status" value="1"/>
</dbReference>
<sequence>MKNNDVELIFGRLGRDPELKYTTSKEAVCSFSVAINKDKDSPPIWKQVSVWGELGERCSLFLKKGSQVFVRGQTKFKEYTSKKGELKSFEEMKAWEIGFINF</sequence>